<dbReference type="EMBL" id="CM042887">
    <property type="protein sequence ID" value="KAI4330199.1"/>
    <property type="molecule type" value="Genomic_DNA"/>
</dbReference>
<gene>
    <name evidence="1" type="ORF">MLD38_028501</name>
</gene>
<evidence type="ECO:0000313" key="1">
    <source>
        <dbReference type="EMBL" id="KAI4330199.1"/>
    </source>
</evidence>
<accession>A0ACB9N3J9</accession>
<organism evidence="1 2">
    <name type="scientific">Melastoma candidum</name>
    <dbReference type="NCBI Taxonomy" id="119954"/>
    <lineage>
        <taxon>Eukaryota</taxon>
        <taxon>Viridiplantae</taxon>
        <taxon>Streptophyta</taxon>
        <taxon>Embryophyta</taxon>
        <taxon>Tracheophyta</taxon>
        <taxon>Spermatophyta</taxon>
        <taxon>Magnoliopsida</taxon>
        <taxon>eudicotyledons</taxon>
        <taxon>Gunneridae</taxon>
        <taxon>Pentapetalae</taxon>
        <taxon>rosids</taxon>
        <taxon>malvids</taxon>
        <taxon>Myrtales</taxon>
        <taxon>Melastomataceae</taxon>
        <taxon>Melastomatoideae</taxon>
        <taxon>Melastomateae</taxon>
        <taxon>Melastoma</taxon>
    </lineage>
</organism>
<dbReference type="Proteomes" id="UP001057402">
    <property type="component" value="Chromosome 8"/>
</dbReference>
<protein>
    <submittedName>
        <fullName evidence="1">Uncharacterized protein</fullName>
    </submittedName>
</protein>
<name>A0ACB9N3J9_9MYRT</name>
<sequence length="270" mass="30582">MEIAPLSRLERQSLFETGDCFVNEAMEQDCLDVVKAPYIEMYRMIEEMKNRKLELVLKWDSSSSSKMKESGSDLELKKLHWMQFVVFLQKGGRDEALSYARTHLAPFASSRMVEMQKRPWAAFCGLEGSSTPHTLSCCSQPDLTLLALLKSSPLSIVLEAFPPSMKYFPNMLQALPQLLKFIDMMVGKKHEWQSMKQLLESIELDDELQFHSIFVCPVSKEQATDDNPPKLTRCGHVLCKQSIRRCQRASPSPSSALTARSMSTPHNAGS</sequence>
<comment type="caution">
    <text evidence="1">The sequence shown here is derived from an EMBL/GenBank/DDBJ whole genome shotgun (WGS) entry which is preliminary data.</text>
</comment>
<proteinExistence type="predicted"/>
<reference evidence="2" key="1">
    <citation type="journal article" date="2023" name="Front. Plant Sci.">
        <title>Chromosomal-level genome assembly of Melastoma candidum provides insights into trichome evolution.</title>
        <authorList>
            <person name="Zhong Y."/>
            <person name="Wu W."/>
            <person name="Sun C."/>
            <person name="Zou P."/>
            <person name="Liu Y."/>
            <person name="Dai S."/>
            <person name="Zhou R."/>
        </authorList>
    </citation>
    <scope>NUCLEOTIDE SEQUENCE [LARGE SCALE GENOMIC DNA]</scope>
</reference>
<keyword evidence="2" id="KW-1185">Reference proteome</keyword>
<evidence type="ECO:0000313" key="2">
    <source>
        <dbReference type="Proteomes" id="UP001057402"/>
    </source>
</evidence>